<keyword evidence="4" id="KW-1185">Reference proteome</keyword>
<reference evidence="3 4" key="1">
    <citation type="submission" date="2024-10" db="EMBL/GenBank/DDBJ databases">
        <title>The Natural Products Discovery Center: Release of the First 8490 Sequenced Strains for Exploring Actinobacteria Biosynthetic Diversity.</title>
        <authorList>
            <person name="Kalkreuter E."/>
            <person name="Kautsar S.A."/>
            <person name="Yang D."/>
            <person name="Bader C.D."/>
            <person name="Teijaro C.N."/>
            <person name="Fluegel L."/>
            <person name="Davis C.M."/>
            <person name="Simpson J.R."/>
            <person name="Lauterbach L."/>
            <person name="Steele A.D."/>
            <person name="Gui C."/>
            <person name="Meng S."/>
            <person name="Li G."/>
            <person name="Viehrig K."/>
            <person name="Ye F."/>
            <person name="Su P."/>
            <person name="Kiefer A.F."/>
            <person name="Nichols A."/>
            <person name="Cepeda A.J."/>
            <person name="Yan W."/>
            <person name="Fan B."/>
            <person name="Jiang Y."/>
            <person name="Adhikari A."/>
            <person name="Zheng C.-J."/>
            <person name="Schuster L."/>
            <person name="Cowan T.M."/>
            <person name="Smanski M.J."/>
            <person name="Chevrette M.G."/>
            <person name="De Carvalho L.P.S."/>
            <person name="Shen B."/>
        </authorList>
    </citation>
    <scope>NUCLEOTIDE SEQUENCE [LARGE SCALE GENOMIC DNA]</scope>
    <source>
        <strain evidence="3 4">NPDC049639</strain>
    </source>
</reference>
<dbReference type="PROSITE" id="PS51459">
    <property type="entry name" value="FIDO"/>
    <property type="match status" value="1"/>
</dbReference>
<comment type="caution">
    <text evidence="3">The sequence shown here is derived from an EMBL/GenBank/DDBJ whole genome shotgun (WGS) entry which is preliminary data.</text>
</comment>
<dbReference type="SUPFAM" id="SSF46785">
    <property type="entry name" value="Winged helix' DNA-binding domain"/>
    <property type="match status" value="1"/>
</dbReference>
<evidence type="ECO:0000313" key="4">
    <source>
        <dbReference type="Proteomes" id="UP001612915"/>
    </source>
</evidence>
<evidence type="ECO:0000259" key="2">
    <source>
        <dbReference type="PROSITE" id="PS51459"/>
    </source>
</evidence>
<dbReference type="Gene3D" id="1.10.10.10">
    <property type="entry name" value="Winged helix-like DNA-binding domain superfamily/Winged helix DNA-binding domain"/>
    <property type="match status" value="1"/>
</dbReference>
<dbReference type="InterPro" id="IPR036597">
    <property type="entry name" value="Fido-like_dom_sf"/>
</dbReference>
<evidence type="ECO:0000313" key="3">
    <source>
        <dbReference type="EMBL" id="MFI7587314.1"/>
    </source>
</evidence>
<dbReference type="SUPFAM" id="SSF140931">
    <property type="entry name" value="Fic-like"/>
    <property type="match status" value="1"/>
</dbReference>
<dbReference type="Gene3D" id="1.10.3290.10">
    <property type="entry name" value="Fido-like domain"/>
    <property type="match status" value="1"/>
</dbReference>
<dbReference type="EMBL" id="JBITLV010000002">
    <property type="protein sequence ID" value="MFI7587314.1"/>
    <property type="molecule type" value="Genomic_DNA"/>
</dbReference>
<evidence type="ECO:0000256" key="1">
    <source>
        <dbReference type="SAM" id="MobiDB-lite"/>
    </source>
</evidence>
<dbReference type="PANTHER" id="PTHR13504:SF38">
    <property type="entry name" value="FIDO DOMAIN-CONTAINING PROTEIN"/>
    <property type="match status" value="1"/>
</dbReference>
<feature type="domain" description="Fido" evidence="2">
    <location>
        <begin position="145"/>
        <end position="292"/>
    </location>
</feature>
<dbReference type="InterPro" id="IPR003812">
    <property type="entry name" value="Fido"/>
</dbReference>
<sequence>MFSATTSAPGAWPAIGYESWPWTPSEHSPGSSRTDARRHRGPYQAAVPPDIAALPLNLPAELLAEAEDAATAIARFDAELGGEIAPFSSVLLRSESAASSQIENLTASARAIAEAEIGLSGRRNATEIVGNSKAMSAAITLAERLDGDAVLAMHRALLEDTHPDMAGKWRTEQVWIGGSSTGPHHAMFVPPHHDRVPAAIEDLVTFADRQDLPLLPQAAITHAQFETIHPFPDGNGRTGRALIHSMLRGKGLTRAVTVPISAGLLVDTATYFAALDAYRDGDVAPIVSRVTEATFRALANGGHLVDDLREARERWSEAVTARANSGIWRVADLLLRQPVVSASTLSTELGIKLSNVYRHLDALVAAGVLTEFTDRRRGRAWRAPEVLTALDAFAERAGRRGGV</sequence>
<name>A0ABW8ALR3_9ACTN</name>
<proteinExistence type="predicted"/>
<dbReference type="InterPro" id="IPR036390">
    <property type="entry name" value="WH_DNA-bd_sf"/>
</dbReference>
<dbReference type="InterPro" id="IPR036388">
    <property type="entry name" value="WH-like_DNA-bd_sf"/>
</dbReference>
<feature type="region of interest" description="Disordered" evidence="1">
    <location>
        <begin position="18"/>
        <end position="39"/>
    </location>
</feature>
<dbReference type="Proteomes" id="UP001612915">
    <property type="component" value="Unassembled WGS sequence"/>
</dbReference>
<gene>
    <name evidence="3" type="ORF">ACIB24_09600</name>
</gene>
<dbReference type="CDD" id="cd00090">
    <property type="entry name" value="HTH_ARSR"/>
    <property type="match status" value="1"/>
</dbReference>
<dbReference type="InterPro" id="IPR040198">
    <property type="entry name" value="Fido_containing"/>
</dbReference>
<protein>
    <submittedName>
        <fullName evidence="3">Fic family protein</fullName>
    </submittedName>
</protein>
<organism evidence="3 4">
    <name type="scientific">Spongisporangium articulatum</name>
    <dbReference type="NCBI Taxonomy" id="3362603"/>
    <lineage>
        <taxon>Bacteria</taxon>
        <taxon>Bacillati</taxon>
        <taxon>Actinomycetota</taxon>
        <taxon>Actinomycetes</taxon>
        <taxon>Kineosporiales</taxon>
        <taxon>Kineosporiaceae</taxon>
        <taxon>Spongisporangium</taxon>
    </lineage>
</organism>
<accession>A0ABW8ALR3</accession>
<dbReference type="PANTHER" id="PTHR13504">
    <property type="entry name" value="FIDO DOMAIN-CONTAINING PROTEIN DDB_G0283145"/>
    <property type="match status" value="1"/>
</dbReference>
<dbReference type="InterPro" id="IPR011991">
    <property type="entry name" value="ArsR-like_HTH"/>
</dbReference>
<dbReference type="RefSeq" id="WP_398278685.1">
    <property type="nucleotide sequence ID" value="NZ_JBITLV010000002.1"/>
</dbReference>
<dbReference type="Pfam" id="PF02661">
    <property type="entry name" value="Fic"/>
    <property type="match status" value="1"/>
</dbReference>